<name>A0A1I8AUA0_9BILA</name>
<evidence type="ECO:0000313" key="3">
    <source>
        <dbReference type="WBParaSite" id="L893_g9558.t1"/>
    </source>
</evidence>
<accession>A0A1I8AUA0</accession>
<protein>
    <submittedName>
        <fullName evidence="3">Uncharacterized protein</fullName>
    </submittedName>
</protein>
<evidence type="ECO:0000256" key="1">
    <source>
        <dbReference type="SAM" id="MobiDB-lite"/>
    </source>
</evidence>
<dbReference type="AlphaFoldDB" id="A0A1I8AUA0"/>
<proteinExistence type="predicted"/>
<dbReference type="WBParaSite" id="L893_g9558.t1">
    <property type="protein sequence ID" value="L893_g9558.t1"/>
    <property type="gene ID" value="L893_g9558"/>
</dbReference>
<reference evidence="3" key="1">
    <citation type="submission" date="2016-11" db="UniProtKB">
        <authorList>
            <consortium name="WormBaseParasite"/>
        </authorList>
    </citation>
    <scope>IDENTIFICATION</scope>
</reference>
<sequence length="284" mass="30982">MHSLSQKERHASSKGEKKARLCRGVNTKHGTKDGPVLLLRTTIAVPRSAGKMLKREEIVNNNLYSVSGTGHSMAAIGSKRSPLTSNRLHLSQDFLNTRLHWNNLIRFNQIPEYSIFERDSGILAPTCHPRPKNVRSIHGTSHSMAVITVMRATFLFTSALPLVHASLLGILPDPVGLIDTSSPKGRKTVLRDSFDHGALPVAPIFLVPSFASRSLSHVVVDHRGLFQAVISPTLVVDEGLIVALIHGTTEYMAEVVTDTGGPPGMGPFLSFQEFLSAVEIFPFL</sequence>
<evidence type="ECO:0000313" key="2">
    <source>
        <dbReference type="Proteomes" id="UP000095287"/>
    </source>
</evidence>
<feature type="region of interest" description="Disordered" evidence="1">
    <location>
        <begin position="1"/>
        <end position="21"/>
    </location>
</feature>
<organism evidence="2 3">
    <name type="scientific">Steinernema glaseri</name>
    <dbReference type="NCBI Taxonomy" id="37863"/>
    <lineage>
        <taxon>Eukaryota</taxon>
        <taxon>Metazoa</taxon>
        <taxon>Ecdysozoa</taxon>
        <taxon>Nematoda</taxon>
        <taxon>Chromadorea</taxon>
        <taxon>Rhabditida</taxon>
        <taxon>Tylenchina</taxon>
        <taxon>Panagrolaimomorpha</taxon>
        <taxon>Strongyloidoidea</taxon>
        <taxon>Steinernematidae</taxon>
        <taxon>Steinernema</taxon>
    </lineage>
</organism>
<dbReference type="Proteomes" id="UP000095287">
    <property type="component" value="Unplaced"/>
</dbReference>
<keyword evidence="2" id="KW-1185">Reference proteome</keyword>
<feature type="compositionally biased region" description="Basic and acidic residues" evidence="1">
    <location>
        <begin position="1"/>
        <end position="19"/>
    </location>
</feature>